<proteinExistence type="predicted"/>
<dbReference type="SUPFAM" id="SSF52058">
    <property type="entry name" value="L domain-like"/>
    <property type="match status" value="1"/>
</dbReference>
<sequence>MWSEFDSSTVVQLTIRHCPALEVPDIFAEFHELRGIKVYNTTINGWSASAAITGTNHPSIMTLFIVRVNMTHGVLPEGFQSAEFPVGLYNIKLCITNVREMPDDLETKWRARIILIEYSQLTVVPLVLARTNPLYLVLTGNPITDLPSEVFEAPGMTTLGLSDTNIQELPQNVTQLSATLGSICIENTGVSFFWAWADKLAEQASYPVWHAGGSVYCDDLSRIQNGTSNAFQVPLSHEYSSVLMDPSIAGRQTLLNAITCNASTRLLFYSLAITDNFNAISTPPPVSRLR</sequence>
<comment type="caution">
    <text evidence="1">The sequence shown here is derived from an EMBL/GenBank/DDBJ whole genome shotgun (WGS) entry which is preliminary data.</text>
</comment>
<dbReference type="Proteomes" id="UP001165083">
    <property type="component" value="Unassembled WGS sequence"/>
</dbReference>
<accession>A0A9W6WZW6</accession>
<dbReference type="AlphaFoldDB" id="A0A9W6WZW6"/>
<gene>
    <name evidence="1" type="ORF">Plil01_000968500</name>
</gene>
<dbReference type="EMBL" id="BSXW01000490">
    <property type="protein sequence ID" value="GMF23838.1"/>
    <property type="molecule type" value="Genomic_DNA"/>
</dbReference>
<name>A0A9W6WZW6_9STRA</name>
<dbReference type="Gene3D" id="3.80.10.10">
    <property type="entry name" value="Ribonuclease Inhibitor"/>
    <property type="match status" value="1"/>
</dbReference>
<dbReference type="InterPro" id="IPR032675">
    <property type="entry name" value="LRR_dom_sf"/>
</dbReference>
<evidence type="ECO:0000313" key="1">
    <source>
        <dbReference type="EMBL" id="GMF23838.1"/>
    </source>
</evidence>
<organism evidence="1 2">
    <name type="scientific">Phytophthora lilii</name>
    <dbReference type="NCBI Taxonomy" id="2077276"/>
    <lineage>
        <taxon>Eukaryota</taxon>
        <taxon>Sar</taxon>
        <taxon>Stramenopiles</taxon>
        <taxon>Oomycota</taxon>
        <taxon>Peronosporomycetes</taxon>
        <taxon>Peronosporales</taxon>
        <taxon>Peronosporaceae</taxon>
        <taxon>Phytophthora</taxon>
    </lineage>
</organism>
<protein>
    <submittedName>
        <fullName evidence="1">Unnamed protein product</fullName>
    </submittedName>
</protein>
<reference evidence="1" key="1">
    <citation type="submission" date="2023-04" db="EMBL/GenBank/DDBJ databases">
        <title>Phytophthora lilii NBRC 32176.</title>
        <authorList>
            <person name="Ichikawa N."/>
            <person name="Sato H."/>
            <person name="Tonouchi N."/>
        </authorList>
    </citation>
    <scope>NUCLEOTIDE SEQUENCE</scope>
    <source>
        <strain evidence="1">NBRC 32176</strain>
    </source>
</reference>
<dbReference type="OrthoDB" id="110711at2759"/>
<keyword evidence="2" id="KW-1185">Reference proteome</keyword>
<evidence type="ECO:0000313" key="2">
    <source>
        <dbReference type="Proteomes" id="UP001165083"/>
    </source>
</evidence>